<sequence>MPRITIKQIRPETPQSGSDNSSALSDAISVDNDETMLDDDDDDDDDDAADAAHDEGEDPSDEDEAAIIQSILKPEIDTSKKTARQKAKETGAADHLEFLPIDRMSKLKPVLTEEELALKKSENARKRKNQTEKKLDEEKQETINRLLNKQAGKRKGAVKQLTAADTAGLEEAEEASQVQVRKTRPVPLGMIRYVSNKDGATLGVPKELVGHVVTRQLFG</sequence>
<dbReference type="SMART" id="SM01406">
    <property type="entry name" value="PAPA-1"/>
    <property type="match status" value="1"/>
</dbReference>
<dbReference type="GO" id="GO:0031011">
    <property type="term" value="C:Ino80 complex"/>
    <property type="evidence" value="ECO:0007669"/>
    <property type="project" value="InterPro"/>
</dbReference>
<protein>
    <recommendedName>
        <fullName evidence="2">INO80 complex subunit B-like conserved region domain-containing protein</fullName>
    </recommendedName>
</protein>
<dbReference type="PANTHER" id="PTHR21561:SF12">
    <property type="entry name" value="INO80 COMPLEX SUBUNIT B"/>
    <property type="match status" value="1"/>
</dbReference>
<dbReference type="VEuPathDB" id="FungiDB:TAPDE_002585"/>
<organism evidence="3 4">
    <name type="scientific">Taphrina deformans (strain PYCC 5710 / ATCC 11124 / CBS 356.35 / IMI 108563 / JCM 9778 / NBRC 8474)</name>
    <name type="common">Peach leaf curl fungus</name>
    <name type="synonym">Lalaria deformans</name>
    <dbReference type="NCBI Taxonomy" id="1097556"/>
    <lineage>
        <taxon>Eukaryota</taxon>
        <taxon>Fungi</taxon>
        <taxon>Dikarya</taxon>
        <taxon>Ascomycota</taxon>
        <taxon>Taphrinomycotina</taxon>
        <taxon>Taphrinomycetes</taxon>
        <taxon>Taphrinales</taxon>
        <taxon>Taphrinaceae</taxon>
        <taxon>Taphrina</taxon>
    </lineage>
</organism>
<evidence type="ECO:0000256" key="1">
    <source>
        <dbReference type="SAM" id="MobiDB-lite"/>
    </source>
</evidence>
<dbReference type="PANTHER" id="PTHR21561">
    <property type="entry name" value="INO80 COMPLEX SUBUNIT B"/>
    <property type="match status" value="1"/>
</dbReference>
<dbReference type="GO" id="GO:0006338">
    <property type="term" value="P:chromatin remodeling"/>
    <property type="evidence" value="ECO:0007669"/>
    <property type="project" value="InterPro"/>
</dbReference>
<feature type="compositionally biased region" description="Acidic residues" evidence="1">
    <location>
        <begin position="31"/>
        <end position="65"/>
    </location>
</feature>
<evidence type="ECO:0000313" key="4">
    <source>
        <dbReference type="Proteomes" id="UP000013776"/>
    </source>
</evidence>
<name>R4XGP8_TAPDE</name>
<comment type="caution">
    <text evidence="3">The sequence shown here is derived from an EMBL/GenBank/DDBJ whole genome shotgun (WGS) entry which is preliminary data.</text>
</comment>
<keyword evidence="4" id="KW-1185">Reference proteome</keyword>
<feature type="compositionally biased region" description="Polar residues" evidence="1">
    <location>
        <begin position="13"/>
        <end position="24"/>
    </location>
</feature>
<dbReference type="AlphaFoldDB" id="R4XGP8"/>
<dbReference type="STRING" id="1097556.R4XGP8"/>
<feature type="compositionally biased region" description="Basic and acidic residues" evidence="1">
    <location>
        <begin position="74"/>
        <end position="95"/>
    </location>
</feature>
<feature type="region of interest" description="Disordered" evidence="1">
    <location>
        <begin position="1"/>
        <end position="95"/>
    </location>
</feature>
<accession>R4XGP8</accession>
<feature type="region of interest" description="Disordered" evidence="1">
    <location>
        <begin position="117"/>
        <end position="141"/>
    </location>
</feature>
<dbReference type="InterPro" id="IPR029523">
    <property type="entry name" value="INO80B/Ies2"/>
</dbReference>
<dbReference type="Proteomes" id="UP000013776">
    <property type="component" value="Unassembled WGS sequence"/>
</dbReference>
<gene>
    <name evidence="3" type="ORF">TAPDE_002585</name>
</gene>
<reference evidence="3 4" key="1">
    <citation type="journal article" date="2013" name="MBio">
        <title>Genome sequencing of the plant pathogen Taphrina deformans, the causal agent of peach leaf curl.</title>
        <authorList>
            <person name="Cisse O.H."/>
            <person name="Almeida J.M.G.C.F."/>
            <person name="Fonseca A."/>
            <person name="Kumar A.A."/>
            <person name="Salojaervi J."/>
            <person name="Overmyer K."/>
            <person name="Hauser P.M."/>
            <person name="Pagni M."/>
        </authorList>
    </citation>
    <scope>NUCLEOTIDE SEQUENCE [LARGE SCALE GENOMIC DNA]</scope>
    <source>
        <strain evidence="4">PYCC 5710 / ATCC 11124 / CBS 356.35 / IMI 108563 / JCM 9778 / NBRC 8474</strain>
    </source>
</reference>
<evidence type="ECO:0000313" key="3">
    <source>
        <dbReference type="EMBL" id="CCG82561.1"/>
    </source>
</evidence>
<dbReference type="OrthoDB" id="2021186at2759"/>
<dbReference type="InterPro" id="IPR006880">
    <property type="entry name" value="INO80B_C"/>
</dbReference>
<feature type="domain" description="INO80 complex subunit B-like conserved region" evidence="2">
    <location>
        <begin position="115"/>
        <end position="208"/>
    </location>
</feature>
<proteinExistence type="predicted"/>
<dbReference type="Pfam" id="PF04795">
    <property type="entry name" value="PAPA-1"/>
    <property type="match status" value="1"/>
</dbReference>
<dbReference type="eggNOG" id="ENOG502S7M7">
    <property type="taxonomic scope" value="Eukaryota"/>
</dbReference>
<evidence type="ECO:0000259" key="2">
    <source>
        <dbReference type="SMART" id="SM01406"/>
    </source>
</evidence>
<dbReference type="EMBL" id="CAHR02000090">
    <property type="protein sequence ID" value="CCG82561.1"/>
    <property type="molecule type" value="Genomic_DNA"/>
</dbReference>